<dbReference type="AlphaFoldDB" id="A0A177AZL5"/>
<name>A0A177AZL5_9BILA</name>
<proteinExistence type="predicted"/>
<reference evidence="7 8" key="1">
    <citation type="submission" date="2016-04" db="EMBL/GenBank/DDBJ databases">
        <title>The genome of Intoshia linei affirms orthonectids as highly simplified spiralians.</title>
        <authorList>
            <person name="Mikhailov K.V."/>
            <person name="Slusarev G.S."/>
            <person name="Nikitin M.A."/>
            <person name="Logacheva M.D."/>
            <person name="Penin A."/>
            <person name="Aleoshin V."/>
            <person name="Panchin Y.V."/>
        </authorList>
    </citation>
    <scope>NUCLEOTIDE SEQUENCE [LARGE SCALE GENOMIC DNA]</scope>
    <source>
        <strain evidence="7">Intl2013</strain>
        <tissue evidence="7">Whole animal</tissue>
    </source>
</reference>
<feature type="domain" description="G-protein coupled receptors family 1 profile" evidence="6">
    <location>
        <begin position="1"/>
        <end position="290"/>
    </location>
</feature>
<dbReference type="PROSITE" id="PS50262">
    <property type="entry name" value="G_PROTEIN_RECEP_F1_2"/>
    <property type="match status" value="1"/>
</dbReference>
<feature type="transmembrane region" description="Helical" evidence="5">
    <location>
        <begin position="127"/>
        <end position="146"/>
    </location>
</feature>
<evidence type="ECO:0000256" key="3">
    <source>
        <dbReference type="ARBA" id="ARBA00022989"/>
    </source>
</evidence>
<comment type="subcellular location">
    <subcellularLocation>
        <location evidence="1">Membrane</location>
    </subcellularLocation>
</comment>
<dbReference type="InterPro" id="IPR017452">
    <property type="entry name" value="GPCR_Rhodpsn_7TM"/>
</dbReference>
<gene>
    <name evidence="7" type="ORF">A3Q56_05348</name>
</gene>
<evidence type="ECO:0000313" key="8">
    <source>
        <dbReference type="Proteomes" id="UP000078046"/>
    </source>
</evidence>
<dbReference type="InterPro" id="IPR052954">
    <property type="entry name" value="GPCR-Ligand_Int"/>
</dbReference>
<keyword evidence="2 5" id="KW-0812">Transmembrane</keyword>
<organism evidence="7 8">
    <name type="scientific">Intoshia linei</name>
    <dbReference type="NCBI Taxonomy" id="1819745"/>
    <lineage>
        <taxon>Eukaryota</taxon>
        <taxon>Metazoa</taxon>
        <taxon>Spiralia</taxon>
        <taxon>Lophotrochozoa</taxon>
        <taxon>Mesozoa</taxon>
        <taxon>Orthonectida</taxon>
        <taxon>Rhopaluridae</taxon>
        <taxon>Intoshia</taxon>
    </lineage>
</organism>
<evidence type="ECO:0000256" key="1">
    <source>
        <dbReference type="ARBA" id="ARBA00004370"/>
    </source>
</evidence>
<feature type="transmembrane region" description="Helical" evidence="5">
    <location>
        <begin position="39"/>
        <end position="61"/>
    </location>
</feature>
<dbReference type="OrthoDB" id="6106262at2759"/>
<comment type="caution">
    <text evidence="7">The sequence shown here is derived from an EMBL/GenBank/DDBJ whole genome shotgun (WGS) entry which is preliminary data.</text>
</comment>
<dbReference type="EMBL" id="LWCA01000792">
    <property type="protein sequence ID" value="OAF66922.1"/>
    <property type="molecule type" value="Genomic_DNA"/>
</dbReference>
<accession>A0A177AZL5</accession>
<dbReference type="SUPFAM" id="SSF81321">
    <property type="entry name" value="Family A G protein-coupled receptor-like"/>
    <property type="match status" value="1"/>
</dbReference>
<evidence type="ECO:0000256" key="5">
    <source>
        <dbReference type="SAM" id="Phobius"/>
    </source>
</evidence>
<protein>
    <recommendedName>
        <fullName evidence="6">G-protein coupled receptors family 1 profile domain-containing protein</fullName>
    </recommendedName>
</protein>
<keyword evidence="3 5" id="KW-1133">Transmembrane helix</keyword>
<sequence>MGFFVSDLSVWLIVSVTTERMIVCMKPLSASRICTIRKAAITIMVLTLFCLSINAIIIQSVELIPINDYTLFESNIMHNDSTILKNFTLLKYNKNVKIVNYICYGTKNRLYLVETLWPWIDLCKYSIIPSIIVICLNIKIIHNLMYNNKNILKLKITGMIVKNKNIMEQTGDANVYKDNPDDKDSKKTQNVNLMGKKCRESSFHTISKIGKRIGQTTKRHKHTNKNVVSIRNRRLTVMLVSLSIIFIGTTTPLTIYLIVINMLSNEYLDTIKNNLFLVQRYETTVNVILSNHTSSYKLTTVIYTNVSQLLDS</sequence>
<evidence type="ECO:0000256" key="2">
    <source>
        <dbReference type="ARBA" id="ARBA00022692"/>
    </source>
</evidence>
<dbReference type="PANTHER" id="PTHR46641">
    <property type="entry name" value="FMRFAMIDE RECEPTOR-RELATED"/>
    <property type="match status" value="1"/>
</dbReference>
<dbReference type="PANTHER" id="PTHR46641:SF25">
    <property type="entry name" value="CNMAMIDE RECEPTOR-RELATED"/>
    <property type="match status" value="1"/>
</dbReference>
<dbReference type="GO" id="GO:0016020">
    <property type="term" value="C:membrane"/>
    <property type="evidence" value="ECO:0007669"/>
    <property type="project" value="UniProtKB-SubCell"/>
</dbReference>
<evidence type="ECO:0000256" key="4">
    <source>
        <dbReference type="ARBA" id="ARBA00023136"/>
    </source>
</evidence>
<feature type="transmembrane region" description="Helical" evidence="5">
    <location>
        <begin position="235"/>
        <end position="259"/>
    </location>
</feature>
<evidence type="ECO:0000313" key="7">
    <source>
        <dbReference type="EMBL" id="OAF66922.1"/>
    </source>
</evidence>
<keyword evidence="8" id="KW-1185">Reference proteome</keyword>
<keyword evidence="4 5" id="KW-0472">Membrane</keyword>
<dbReference type="Proteomes" id="UP000078046">
    <property type="component" value="Unassembled WGS sequence"/>
</dbReference>
<evidence type="ECO:0000259" key="6">
    <source>
        <dbReference type="PROSITE" id="PS50262"/>
    </source>
</evidence>
<dbReference type="Gene3D" id="1.20.1070.10">
    <property type="entry name" value="Rhodopsin 7-helix transmembrane proteins"/>
    <property type="match status" value="1"/>
</dbReference>